<dbReference type="SMART" id="SM01008">
    <property type="entry name" value="Ald_Xan_dh_C"/>
    <property type="match status" value="1"/>
</dbReference>
<dbReference type="SUPFAM" id="SSF54665">
    <property type="entry name" value="CO dehydrogenase molybdoprotein N-domain-like"/>
    <property type="match status" value="1"/>
</dbReference>
<dbReference type="GO" id="GO:0016491">
    <property type="term" value="F:oxidoreductase activity"/>
    <property type="evidence" value="ECO:0007669"/>
    <property type="project" value="InterPro"/>
</dbReference>
<dbReference type="Pfam" id="PF01315">
    <property type="entry name" value="Ald_Xan_dh_C"/>
    <property type="match status" value="1"/>
</dbReference>
<dbReference type="SUPFAM" id="SSF56003">
    <property type="entry name" value="Molybdenum cofactor-binding domain"/>
    <property type="match status" value="1"/>
</dbReference>
<organism evidence="3 4">
    <name type="scientific">Candidatus Marsarchaeota G2 archaeon OSP_D</name>
    <dbReference type="NCBI Taxonomy" id="1978157"/>
    <lineage>
        <taxon>Archaea</taxon>
        <taxon>Candidatus Marsarchaeota</taxon>
        <taxon>Candidatus Marsarchaeota group 2</taxon>
    </lineage>
</organism>
<evidence type="ECO:0000256" key="1">
    <source>
        <dbReference type="SAM" id="MobiDB-lite"/>
    </source>
</evidence>
<dbReference type="AlphaFoldDB" id="A0A2R6AR89"/>
<reference evidence="3 4" key="1">
    <citation type="submission" date="2017-04" db="EMBL/GenBank/DDBJ databases">
        <title>Novel microbial lineages endemic to geothermal iron-oxide mats fill important gaps in the evolutionary history of Archaea.</title>
        <authorList>
            <person name="Jay Z.J."/>
            <person name="Beam J.P."/>
            <person name="Dlakic M."/>
            <person name="Rusch D.B."/>
            <person name="Kozubal M.A."/>
            <person name="Inskeep W.P."/>
        </authorList>
    </citation>
    <scope>NUCLEOTIDE SEQUENCE [LARGE SCALE GENOMIC DNA]</scope>
    <source>
        <strain evidence="3">OSP_D</strain>
    </source>
</reference>
<dbReference type="Pfam" id="PF20256">
    <property type="entry name" value="MoCoBD_2"/>
    <property type="match status" value="1"/>
</dbReference>
<name>A0A2R6AR89_9ARCH</name>
<proteinExistence type="predicted"/>
<feature type="domain" description="Aldehyde oxidase/xanthine dehydrogenase a/b hammerhead" evidence="2">
    <location>
        <begin position="37"/>
        <end position="143"/>
    </location>
</feature>
<dbReference type="Gene3D" id="3.90.1170.50">
    <property type="entry name" value="Aldehyde oxidase/xanthine dehydrogenase, a/b hammerhead"/>
    <property type="match status" value="1"/>
</dbReference>
<gene>
    <name evidence="3" type="ORF">B9Q03_08930</name>
</gene>
<dbReference type="Pfam" id="PF02738">
    <property type="entry name" value="MoCoBD_1"/>
    <property type="match status" value="1"/>
</dbReference>
<dbReference type="EMBL" id="NEXE01000109">
    <property type="protein sequence ID" value="PSN88911.1"/>
    <property type="molecule type" value="Genomic_DNA"/>
</dbReference>
<protein>
    <recommendedName>
        <fullName evidence="2">Aldehyde oxidase/xanthine dehydrogenase a/b hammerhead domain-containing protein</fullName>
    </recommendedName>
</protein>
<evidence type="ECO:0000313" key="4">
    <source>
        <dbReference type="Proteomes" id="UP000240322"/>
    </source>
</evidence>
<evidence type="ECO:0000259" key="2">
    <source>
        <dbReference type="SMART" id="SM01008"/>
    </source>
</evidence>
<feature type="region of interest" description="Disordered" evidence="1">
    <location>
        <begin position="772"/>
        <end position="795"/>
    </location>
</feature>
<dbReference type="InterPro" id="IPR008274">
    <property type="entry name" value="AldOxase/xan_DH_MoCoBD1"/>
</dbReference>
<feature type="compositionally biased region" description="Polar residues" evidence="1">
    <location>
        <begin position="772"/>
        <end position="789"/>
    </location>
</feature>
<dbReference type="InterPro" id="IPR000674">
    <property type="entry name" value="Ald_Oxase/Xan_DH_a/b"/>
</dbReference>
<comment type="caution">
    <text evidence="3">The sequence shown here is derived from an EMBL/GenBank/DDBJ whole genome shotgun (WGS) entry which is preliminary data.</text>
</comment>
<evidence type="ECO:0000313" key="3">
    <source>
        <dbReference type="EMBL" id="PSN88911.1"/>
    </source>
</evidence>
<dbReference type="PANTHER" id="PTHR11908:SF157">
    <property type="entry name" value="XANTHINE DEHYDROGENASE SUBUNIT D-RELATED"/>
    <property type="match status" value="1"/>
</dbReference>
<dbReference type="InterPro" id="IPR046867">
    <property type="entry name" value="AldOxase/xan_DH_MoCoBD2"/>
</dbReference>
<dbReference type="InterPro" id="IPR037165">
    <property type="entry name" value="AldOxase/xan_DH_Mopterin-bd_sf"/>
</dbReference>
<dbReference type="Proteomes" id="UP000240322">
    <property type="component" value="Unassembled WGS sequence"/>
</dbReference>
<dbReference type="InterPro" id="IPR016208">
    <property type="entry name" value="Ald_Oxase/xanthine_DH-like"/>
</dbReference>
<dbReference type="InterPro" id="IPR036856">
    <property type="entry name" value="Ald_Oxase/Xan_DH_a/b_sf"/>
</dbReference>
<sequence>MDNNDDSWRIITRWLGVEKTSIVGRGIVRVDGYGKVCGQTRFLGDLPLEGLLYARLLRATRTHANIVRIDFSRTESQPGYVGAVIAKDITGENQVGYYLSDQPLFADKVVRYYGEPLGLVVARSPELAEDLLETVDVEYEALPAVYDPLEALQSGVLVHPERGTNIAITAKIRKGDIEKGFGECAAIVENTYRVGYQDHAYIEPEGALVTPTNDGITIVSCDQYPHLTQRVVSRVLGWPESSIRVVHVGVGGGFGGKDDMGPIVAAQAAVACVKLRKPVLLEYTREDSLTSHCKRDPAIIRYKSGADSRGRLRAIDVEIVFDSGAYANRGPFTLWRAVMHASGPYVVPNAKVDGKLVYTNKVFQGSFRGFGNPQIQYAAESNMDELAYKLGLDPLKMRVLNLLKRGEQTASGQLLDDEVGLEEALDRLARESSWNEKRMQNDSRDGVVRGFGVACAWHGISISRGEPDSSSAYLSVRDDGSVDCYTGIVEIGQGTSTGIAQLVSEVIGVRITDVRVHMGTSDAPDTGATHASRGMSVGSIGVLIAAGRLRERLENVASRLLGCEPTQLNFQDGSIIDTRSGRRISIREVVKECKRVGVETSTTGYFHIPKGDFDEERGQGFTYPAFSYMALITEVEVDAQTGETRVVRVWPAVCAGRIINPNLAEAQIHGAFMQGLGYTLTEEFVVSEGQPLTTSFMQYTLPDASNTPQFHTPVFVEDLYRHGPFGAKGVAEMALIPAPAAIANAVRHATGIRFTQLPITKERVFMALLNTQGETNRGTHDPQASQQDTGDPMLE</sequence>
<accession>A0A2R6AR89</accession>
<dbReference type="PANTHER" id="PTHR11908">
    <property type="entry name" value="XANTHINE DEHYDROGENASE"/>
    <property type="match status" value="1"/>
</dbReference>
<dbReference type="GO" id="GO:0005506">
    <property type="term" value="F:iron ion binding"/>
    <property type="evidence" value="ECO:0007669"/>
    <property type="project" value="InterPro"/>
</dbReference>
<dbReference type="Gene3D" id="3.30.365.10">
    <property type="entry name" value="Aldehyde oxidase/xanthine dehydrogenase, molybdopterin binding domain"/>
    <property type="match status" value="4"/>
</dbReference>